<comment type="caution">
    <text evidence="3">The sequence shown here is derived from an EMBL/GenBank/DDBJ whole genome shotgun (WGS) entry which is preliminary data.</text>
</comment>
<evidence type="ECO:0000259" key="2">
    <source>
        <dbReference type="Pfam" id="PF09335"/>
    </source>
</evidence>
<accession>A0A2H0K621</accession>
<dbReference type="InterPro" id="IPR032816">
    <property type="entry name" value="VTT_dom"/>
</dbReference>
<dbReference type="Proteomes" id="UP000229834">
    <property type="component" value="Unassembled WGS sequence"/>
</dbReference>
<feature type="transmembrane region" description="Helical" evidence="1">
    <location>
        <begin position="17"/>
        <end position="39"/>
    </location>
</feature>
<organism evidence="3 4">
    <name type="scientific">Candidatus Zambryskibacteria bacterium CG11_big_fil_rev_8_21_14_0_20_40_24</name>
    <dbReference type="NCBI Taxonomy" id="1975116"/>
    <lineage>
        <taxon>Bacteria</taxon>
        <taxon>Candidatus Zambryskiibacteriota</taxon>
    </lineage>
</organism>
<protein>
    <recommendedName>
        <fullName evidence="2">VTT domain-containing protein</fullName>
    </recommendedName>
</protein>
<sequence length="195" mass="21939">MIIDSLIKLVETYGYKIVFISALFEGEVVLVLAGLAVFAGYLTISGVFLAAIIGAIVGDTSWFLLGKYKGEELVAKWSFFSRKVNKSKSLPKKRSEVLILVMRFIYGFRTIIPFVLGISKFKTSKFLIFNLVSAFVWVIIIGTSGYIFGSIIETLLGKIKYSEFIIVIFVSLAFTFGRTISRYIKRTIEEEIHIS</sequence>
<evidence type="ECO:0000313" key="3">
    <source>
        <dbReference type="EMBL" id="PIQ66709.1"/>
    </source>
</evidence>
<reference evidence="3 4" key="1">
    <citation type="submission" date="2017-09" db="EMBL/GenBank/DDBJ databases">
        <title>Depth-based differentiation of microbial function through sediment-hosted aquifers and enrichment of novel symbionts in the deep terrestrial subsurface.</title>
        <authorList>
            <person name="Probst A.J."/>
            <person name="Ladd B."/>
            <person name="Jarett J.K."/>
            <person name="Geller-Mcgrath D.E."/>
            <person name="Sieber C.M."/>
            <person name="Emerson J.B."/>
            <person name="Anantharaman K."/>
            <person name="Thomas B.C."/>
            <person name="Malmstrom R."/>
            <person name="Stieglmeier M."/>
            <person name="Klingl A."/>
            <person name="Woyke T."/>
            <person name="Ryan C.M."/>
            <person name="Banfield J.F."/>
        </authorList>
    </citation>
    <scope>NUCLEOTIDE SEQUENCE [LARGE SCALE GENOMIC DNA]</scope>
    <source>
        <strain evidence="3">CG11_big_fil_rev_8_21_14_0_20_40_24</strain>
    </source>
</reference>
<feature type="transmembrane region" description="Helical" evidence="1">
    <location>
        <begin position="161"/>
        <end position="180"/>
    </location>
</feature>
<dbReference type="EMBL" id="PCVC01000075">
    <property type="protein sequence ID" value="PIQ66709.1"/>
    <property type="molecule type" value="Genomic_DNA"/>
</dbReference>
<gene>
    <name evidence="3" type="ORF">COV95_02655</name>
</gene>
<keyword evidence="1" id="KW-0812">Transmembrane</keyword>
<feature type="domain" description="VTT" evidence="2">
    <location>
        <begin position="27"/>
        <end position="146"/>
    </location>
</feature>
<dbReference type="PANTHER" id="PTHR42709">
    <property type="entry name" value="ALKALINE PHOSPHATASE LIKE PROTEIN"/>
    <property type="match status" value="1"/>
</dbReference>
<feature type="transmembrane region" description="Helical" evidence="1">
    <location>
        <begin position="128"/>
        <end position="149"/>
    </location>
</feature>
<feature type="transmembrane region" description="Helical" evidence="1">
    <location>
        <begin position="46"/>
        <end position="65"/>
    </location>
</feature>
<proteinExistence type="predicted"/>
<dbReference type="GO" id="GO:0005886">
    <property type="term" value="C:plasma membrane"/>
    <property type="evidence" value="ECO:0007669"/>
    <property type="project" value="TreeGrafter"/>
</dbReference>
<dbReference type="PANTHER" id="PTHR42709:SF2">
    <property type="entry name" value="INNER MEMBRANE PROTEIN YOHD"/>
    <property type="match status" value="1"/>
</dbReference>
<keyword evidence="1" id="KW-1133">Transmembrane helix</keyword>
<dbReference type="Pfam" id="PF09335">
    <property type="entry name" value="VTT_dom"/>
    <property type="match status" value="1"/>
</dbReference>
<evidence type="ECO:0000256" key="1">
    <source>
        <dbReference type="SAM" id="Phobius"/>
    </source>
</evidence>
<keyword evidence="1" id="KW-0472">Membrane</keyword>
<evidence type="ECO:0000313" key="4">
    <source>
        <dbReference type="Proteomes" id="UP000229834"/>
    </source>
</evidence>
<feature type="transmembrane region" description="Helical" evidence="1">
    <location>
        <begin position="97"/>
        <end position="116"/>
    </location>
</feature>
<name>A0A2H0K621_9BACT</name>
<dbReference type="AlphaFoldDB" id="A0A2H0K621"/>
<dbReference type="InterPro" id="IPR051311">
    <property type="entry name" value="DedA_domain"/>
</dbReference>